<evidence type="ECO:0000313" key="3">
    <source>
        <dbReference type="Proteomes" id="UP000326881"/>
    </source>
</evidence>
<gene>
    <name evidence="2" type="ORF">FZ934_04245</name>
</gene>
<accession>A0A5Q0CEH5</accession>
<feature type="region of interest" description="Disordered" evidence="1">
    <location>
        <begin position="1"/>
        <end position="21"/>
    </location>
</feature>
<dbReference type="KEGG" id="rgr:FZ934_04245"/>
<protein>
    <recommendedName>
        <fullName evidence="4">DUF4209 domain-containing protein</fullName>
    </recommendedName>
</protein>
<reference evidence="2 3" key="1">
    <citation type="submission" date="2019-08" db="EMBL/GenBank/DDBJ databases">
        <title>Prosopis cineraria nodule microbiome.</title>
        <authorList>
            <person name="Ali R."/>
            <person name="Chaluvadi S.R."/>
            <person name="Wang X."/>
        </authorList>
    </citation>
    <scope>NUCLEOTIDE SEQUENCE [LARGE SCALE GENOMIC DNA]</scope>
    <source>
        <strain evidence="2 3">BG7</strain>
    </source>
</reference>
<keyword evidence="3" id="KW-1185">Reference proteome</keyword>
<dbReference type="OrthoDB" id="5519791at2"/>
<proteinExistence type="predicted"/>
<evidence type="ECO:0000256" key="1">
    <source>
        <dbReference type="SAM" id="MobiDB-lite"/>
    </source>
</evidence>
<evidence type="ECO:0008006" key="4">
    <source>
        <dbReference type="Google" id="ProtNLM"/>
    </source>
</evidence>
<dbReference type="AlphaFoldDB" id="A0A5Q0CEH5"/>
<name>A0A5Q0CEH5_9HYPH</name>
<sequence length="247" mass="27974">MSQSPTPDELRTEAQRSINDNPFSSIFSTSFHDRDGKVSYRSENVDLMSAPTDEALRSTVAEAERIRRQIFAEGDIQTARRLINESYYITDGTLVALLRHSNFVPAELLRTYGRGFQRFFQGDPVSGLYILTPLLEASIRHVLKGRGYDVSTFDNATKTQQDLTISAMFDQMKSELLEVFGAAFVADIEKVFLDQPGPTIRHQVAHGLMTDGNPYGPDSAYACWLIFRLCLITLFPHREKIDVNLWQ</sequence>
<evidence type="ECO:0000313" key="2">
    <source>
        <dbReference type="EMBL" id="QFY62357.1"/>
    </source>
</evidence>
<dbReference type="Proteomes" id="UP000326881">
    <property type="component" value="Chromosome"/>
</dbReference>
<dbReference type="EMBL" id="CP043498">
    <property type="protein sequence ID" value="QFY62357.1"/>
    <property type="molecule type" value="Genomic_DNA"/>
</dbReference>
<organism evidence="2 3">
    <name type="scientific">Rhizobium grahamii</name>
    <dbReference type="NCBI Taxonomy" id="1120045"/>
    <lineage>
        <taxon>Bacteria</taxon>
        <taxon>Pseudomonadati</taxon>
        <taxon>Pseudomonadota</taxon>
        <taxon>Alphaproteobacteria</taxon>
        <taxon>Hyphomicrobiales</taxon>
        <taxon>Rhizobiaceae</taxon>
        <taxon>Rhizobium/Agrobacterium group</taxon>
        <taxon>Rhizobium</taxon>
    </lineage>
</organism>